<dbReference type="OrthoDB" id="29013at2759"/>
<protein>
    <submittedName>
        <fullName evidence="4">Filamentation protein Rhf1</fullName>
    </submittedName>
</protein>
<evidence type="ECO:0000256" key="2">
    <source>
        <dbReference type="ARBA" id="ARBA00038251"/>
    </source>
</evidence>
<dbReference type="PANTHER" id="PTHR23083">
    <property type="entry name" value="TETRATRICOPEPTIDE REPEAT PROTEIN, TPR"/>
    <property type="match status" value="1"/>
</dbReference>
<dbReference type="SMART" id="SM00028">
    <property type="entry name" value="TPR"/>
    <property type="match status" value="5"/>
</dbReference>
<dbReference type="AlphaFoldDB" id="A0A3A2ZL72"/>
<dbReference type="InterPro" id="IPR051722">
    <property type="entry name" value="Endocytosis_PI4K-reg_protein"/>
</dbReference>
<evidence type="ECO:0000256" key="1">
    <source>
        <dbReference type="ARBA" id="ARBA00002550"/>
    </source>
</evidence>
<sequence>MAILDSDKGQRYVVALDNARCQNKWDELPELIRKVTKHSNGMPCFIDAATADSRIAAYTQQTPSTPQSSNLPELIPSLLSSIDKAEGSQQDVFQAQVSLGWIHWTLNEPGLAAARLPKDFAATLNTLSSEGQELSPWTEACIVKSCYIKGAAQSTVVGSSDALETFSSVLPWLAAHTKIYQSNPQFSYWAENLLAKCAILAGDEVSSNAPYGDDKYVEIALKAFRLWSAHPSVNQWVSSNGTQSERPSEPASKTRIWKSYYNVLTAILQHDLPYVPPTSGTERLQLANEIRRVESICENNLLRETKFPMANAQSPQVEDWVEQVIHNWEILCGPHWRDEDLGEGGQNAVGRNVLDILYRAATKTYHSHLILRRLFHVHSALADFDLALRALDSYIEIVTNAKSRAEKSAQYGELENDGTLIQTVSEGVTMLCCFGSHEEAEKARDLTDLLKQYIDKHVQNIPGSRSQQENGESLIRQNINSTEPEAVSPRIIATGYRAIGVGLANWASWTPVNESRDDIRAEAIEYLERSLDPELEDSLNFSSLYTLALLLAENRDLDAAIKCAKLALASNTHHSAGQRTLSRERDIVPLWHLLALLLSAKQDFEIAERSCEAVFEQFPNAASSHSHSEKGSSKPVQNGKDQYNPSDLQHALVGQLRGREKERIIETRITQIAFLELSEGPEAAVNRSDHLLGLFATLFPNLNLDEETKTTKADSLTPPKSSAGTVRSFRSSIFGRQRSSRVPDRKPEVNNVNITADKLDSNAQKDQANTADAPSIQVTEEDGISVEDPQQSRQKLQKRGGSVKKSDNSQAQQPQLTNGEPGTSALPSVPAARQPDMVGIAVSDTAITSPADQQQTGKQPLRPIAHNIKHTRQPAPTGHSKQPPEQDVRLPICYRFDSPTNAVTRFPTTQLQKHALCILVKIWLLIAGLYRRAALFDDAHEACEEASKHVSRVEALVAAQECSARAFRTRGWGSGKSCDELWADLFTERGLLSKAQSRPHEAMEHFEEALMRYMDHPKATIVLADLLLDIWDQKIPPEPAQEDVDVNISMQSLLAETLNNQNKALNKARSKSRDTQEDLSKPQNNQPRWASNEEPRYLNRLAARDRAYGLLSALTKRGSSWDNSEAWYGLARAYEAGGQIHKLREVLWWCIELEDRRPIRHWSNIGSGLYVL</sequence>
<evidence type="ECO:0000313" key="5">
    <source>
        <dbReference type="Proteomes" id="UP000266188"/>
    </source>
</evidence>
<feature type="compositionally biased region" description="Polar residues" evidence="3">
    <location>
        <begin position="808"/>
        <end position="821"/>
    </location>
</feature>
<evidence type="ECO:0000313" key="4">
    <source>
        <dbReference type="EMBL" id="RJE23310.1"/>
    </source>
</evidence>
<feature type="region of interest" description="Disordered" evidence="3">
    <location>
        <begin position="1064"/>
        <end position="1094"/>
    </location>
</feature>
<organism evidence="4 5">
    <name type="scientific">Aspergillus sclerotialis</name>
    <dbReference type="NCBI Taxonomy" id="2070753"/>
    <lineage>
        <taxon>Eukaryota</taxon>
        <taxon>Fungi</taxon>
        <taxon>Dikarya</taxon>
        <taxon>Ascomycota</taxon>
        <taxon>Pezizomycotina</taxon>
        <taxon>Eurotiomycetes</taxon>
        <taxon>Eurotiomycetidae</taxon>
        <taxon>Eurotiales</taxon>
        <taxon>Aspergillaceae</taxon>
        <taxon>Aspergillus</taxon>
        <taxon>Aspergillus subgen. Polypaecilum</taxon>
    </lineage>
</organism>
<accession>A0A3A2ZL72</accession>
<comment type="similarity">
    <text evidence="2">Belongs to the YPP1 family.</text>
</comment>
<dbReference type="Gene3D" id="1.25.40.10">
    <property type="entry name" value="Tetratricopeptide repeat domain"/>
    <property type="match status" value="2"/>
</dbReference>
<gene>
    <name evidence="4" type="ORF">PHISCL_04340</name>
</gene>
<dbReference type="EMBL" id="MVGC01000126">
    <property type="protein sequence ID" value="RJE23310.1"/>
    <property type="molecule type" value="Genomic_DNA"/>
</dbReference>
<name>A0A3A2ZL72_9EURO</name>
<feature type="region of interest" description="Disordered" evidence="3">
    <location>
        <begin position="708"/>
        <end position="830"/>
    </location>
</feature>
<reference evidence="5" key="1">
    <citation type="submission" date="2017-02" db="EMBL/GenBank/DDBJ databases">
        <authorList>
            <person name="Tafer H."/>
            <person name="Lopandic K."/>
        </authorList>
    </citation>
    <scope>NUCLEOTIDE SEQUENCE [LARGE SCALE GENOMIC DNA]</scope>
    <source>
        <strain evidence="5">CBS 366.77</strain>
    </source>
</reference>
<dbReference type="STRING" id="2070753.A0A3A2ZL72"/>
<feature type="compositionally biased region" description="Polar residues" evidence="3">
    <location>
        <begin position="718"/>
        <end position="731"/>
    </location>
</feature>
<evidence type="ECO:0000256" key="3">
    <source>
        <dbReference type="SAM" id="MobiDB-lite"/>
    </source>
</evidence>
<proteinExistence type="inferred from homology"/>
<feature type="compositionally biased region" description="Polar residues" evidence="3">
    <location>
        <begin position="761"/>
        <end position="778"/>
    </location>
</feature>
<dbReference type="PANTHER" id="PTHR23083:SF464">
    <property type="entry name" value="TETRATRICOPEPTIDE REPEAT DOMAIN 7, ISOFORM A"/>
    <property type="match status" value="1"/>
</dbReference>
<feature type="region of interest" description="Disordered" evidence="3">
    <location>
        <begin position="622"/>
        <end position="646"/>
    </location>
</feature>
<feature type="compositionally biased region" description="Polar residues" evidence="3">
    <location>
        <begin position="635"/>
        <end position="646"/>
    </location>
</feature>
<dbReference type="InterPro" id="IPR011990">
    <property type="entry name" value="TPR-like_helical_dom_sf"/>
</dbReference>
<comment type="caution">
    <text evidence="4">The sequence shown here is derived from an EMBL/GenBank/DDBJ whole genome shotgun (WGS) entry which is preliminary data.</text>
</comment>
<dbReference type="InterPro" id="IPR019734">
    <property type="entry name" value="TPR_rpt"/>
</dbReference>
<dbReference type="SUPFAM" id="SSF48452">
    <property type="entry name" value="TPR-like"/>
    <property type="match status" value="1"/>
</dbReference>
<comment type="function">
    <text evidence="1">Involved in endocytosis.</text>
</comment>
<feature type="compositionally biased region" description="Basic and acidic residues" evidence="3">
    <location>
        <begin position="1071"/>
        <end position="1080"/>
    </location>
</feature>
<keyword evidence="5" id="KW-1185">Reference proteome</keyword>
<dbReference type="Proteomes" id="UP000266188">
    <property type="component" value="Unassembled WGS sequence"/>
</dbReference>